<sequence>MKNTPKAVLLGWTTLALCAFGGFTFAKDYTNNKLKHYTENVGSVTSSTGKSPAIQVEQTDANGNKILRRSVDRSL</sequence>
<proteinExistence type="predicted"/>
<dbReference type="RefSeq" id="XP_018288952.1">
    <property type="nucleotide sequence ID" value="XM_018432017.1"/>
</dbReference>
<dbReference type="VEuPathDB" id="FungiDB:PHYBLDRAFT_148136"/>
<reference evidence="2" key="1">
    <citation type="submission" date="2015-06" db="EMBL/GenBank/DDBJ databases">
        <title>Expansion of signal transduction pathways in fungi by whole-genome duplication.</title>
        <authorList>
            <consortium name="DOE Joint Genome Institute"/>
            <person name="Corrochano L.M."/>
            <person name="Kuo A."/>
            <person name="Marcet-Houben M."/>
            <person name="Polaino S."/>
            <person name="Salamov A."/>
            <person name="Villalobos J.M."/>
            <person name="Alvarez M.I."/>
            <person name="Avalos J."/>
            <person name="Benito E.P."/>
            <person name="Benoit I."/>
            <person name="Burger G."/>
            <person name="Camino L.P."/>
            <person name="Canovas D."/>
            <person name="Cerda-Olmedo E."/>
            <person name="Cheng J.-F."/>
            <person name="Dominguez A."/>
            <person name="Elias M."/>
            <person name="Eslava A.P."/>
            <person name="Glaser F."/>
            <person name="Grimwood J."/>
            <person name="Gutierrez G."/>
            <person name="Heitman J."/>
            <person name="Henrissat B."/>
            <person name="Iturriaga E.A."/>
            <person name="Lang B.F."/>
            <person name="Lavin J.L."/>
            <person name="Lee S."/>
            <person name="Li W."/>
            <person name="Lindquist E."/>
            <person name="Lopez-Garcia S."/>
            <person name="Luque E.M."/>
            <person name="Marcos A.T."/>
            <person name="Martin J."/>
            <person name="McCluskey K."/>
            <person name="Medina H.R."/>
            <person name="Miralles-Duran A."/>
            <person name="Miyazaki A."/>
            <person name="Munoz-Torres E."/>
            <person name="Oguiza J.A."/>
            <person name="Ohm R."/>
            <person name="Olmedo M."/>
            <person name="Orejas M."/>
            <person name="Ortiz-Castellanos L."/>
            <person name="Pisabarro A.G."/>
            <person name="Rodriguez-Romero J."/>
            <person name="Ruiz-Herrera J."/>
            <person name="Ruiz-Vazquez R."/>
            <person name="Sanz C."/>
            <person name="Schackwitz W."/>
            <person name="Schmutz J."/>
            <person name="Shahriari M."/>
            <person name="Shelest E."/>
            <person name="Silva-Franco F."/>
            <person name="Soanes D."/>
            <person name="Syed K."/>
            <person name="Tagua V.G."/>
            <person name="Talbot N.J."/>
            <person name="Thon M."/>
            <person name="De vries R.P."/>
            <person name="Wiebenga A."/>
            <person name="Yadav J.S."/>
            <person name="Braun E.L."/>
            <person name="Baker S."/>
            <person name="Garre V."/>
            <person name="Horwitz B."/>
            <person name="Torres-Martinez S."/>
            <person name="Idnurm A."/>
            <person name="Herrera-Estrella A."/>
            <person name="Gabaldon T."/>
            <person name="Grigoriev I.V."/>
        </authorList>
    </citation>
    <scope>NUCLEOTIDE SEQUENCE [LARGE SCALE GENOMIC DNA]</scope>
    <source>
        <strain evidence="2">NRRL 1555(-)</strain>
    </source>
</reference>
<dbReference type="AlphaFoldDB" id="A0A162TTR0"/>
<keyword evidence="2" id="KW-1185">Reference proteome</keyword>
<protein>
    <submittedName>
        <fullName evidence="1">Uncharacterized protein</fullName>
    </submittedName>
</protein>
<organism evidence="1 2">
    <name type="scientific">Phycomyces blakesleeanus (strain ATCC 8743b / DSM 1359 / FGSC 10004 / NBRC 33097 / NRRL 1555)</name>
    <dbReference type="NCBI Taxonomy" id="763407"/>
    <lineage>
        <taxon>Eukaryota</taxon>
        <taxon>Fungi</taxon>
        <taxon>Fungi incertae sedis</taxon>
        <taxon>Mucoromycota</taxon>
        <taxon>Mucoromycotina</taxon>
        <taxon>Mucoromycetes</taxon>
        <taxon>Mucorales</taxon>
        <taxon>Phycomycetaceae</taxon>
        <taxon>Phycomyces</taxon>
    </lineage>
</organism>
<dbReference type="OrthoDB" id="2405292at2759"/>
<gene>
    <name evidence="1" type="ORF">PHYBLDRAFT_148136</name>
</gene>
<evidence type="ECO:0000313" key="1">
    <source>
        <dbReference type="EMBL" id="OAD70912.1"/>
    </source>
</evidence>
<accession>A0A162TTR0</accession>
<dbReference type="Proteomes" id="UP000077315">
    <property type="component" value="Unassembled WGS sequence"/>
</dbReference>
<dbReference type="EMBL" id="KV440987">
    <property type="protein sequence ID" value="OAD70912.1"/>
    <property type="molecule type" value="Genomic_DNA"/>
</dbReference>
<name>A0A162TTR0_PHYB8</name>
<evidence type="ECO:0000313" key="2">
    <source>
        <dbReference type="Proteomes" id="UP000077315"/>
    </source>
</evidence>
<dbReference type="GeneID" id="28992923"/>
<dbReference type="InParanoid" id="A0A162TTR0"/>